<sequence>MAMWVLRVSGVLGVSCEGLGEKGVSENEKGSGEIGNLKAKMGVVDSHGNMALGANEGSCSNSLEKGDGNVGDASGGVHRQHNLRRKSQLNLIPKIRGIRLVVLDWFLLDSDSE</sequence>
<name>A0AAV1RZV4_9ROSI</name>
<dbReference type="EMBL" id="CAWUPB010001160">
    <property type="protein sequence ID" value="CAK7341845.1"/>
    <property type="molecule type" value="Genomic_DNA"/>
</dbReference>
<feature type="region of interest" description="Disordered" evidence="1">
    <location>
        <begin position="55"/>
        <end position="81"/>
    </location>
</feature>
<reference evidence="2 3" key="1">
    <citation type="submission" date="2024-01" db="EMBL/GenBank/DDBJ databases">
        <authorList>
            <person name="Waweru B."/>
        </authorList>
    </citation>
    <scope>NUCLEOTIDE SEQUENCE [LARGE SCALE GENOMIC DNA]</scope>
</reference>
<dbReference type="AlphaFoldDB" id="A0AAV1RZV4"/>
<evidence type="ECO:0000313" key="3">
    <source>
        <dbReference type="Proteomes" id="UP001314170"/>
    </source>
</evidence>
<gene>
    <name evidence="2" type="ORF">DCAF_LOCUS16490</name>
</gene>
<protein>
    <submittedName>
        <fullName evidence="2">Uncharacterized protein</fullName>
    </submittedName>
</protein>
<keyword evidence="3" id="KW-1185">Reference proteome</keyword>
<organism evidence="2 3">
    <name type="scientific">Dovyalis caffra</name>
    <dbReference type="NCBI Taxonomy" id="77055"/>
    <lineage>
        <taxon>Eukaryota</taxon>
        <taxon>Viridiplantae</taxon>
        <taxon>Streptophyta</taxon>
        <taxon>Embryophyta</taxon>
        <taxon>Tracheophyta</taxon>
        <taxon>Spermatophyta</taxon>
        <taxon>Magnoliopsida</taxon>
        <taxon>eudicotyledons</taxon>
        <taxon>Gunneridae</taxon>
        <taxon>Pentapetalae</taxon>
        <taxon>rosids</taxon>
        <taxon>fabids</taxon>
        <taxon>Malpighiales</taxon>
        <taxon>Salicaceae</taxon>
        <taxon>Flacourtieae</taxon>
        <taxon>Dovyalis</taxon>
    </lineage>
</organism>
<evidence type="ECO:0000256" key="1">
    <source>
        <dbReference type="SAM" id="MobiDB-lite"/>
    </source>
</evidence>
<evidence type="ECO:0000313" key="2">
    <source>
        <dbReference type="EMBL" id="CAK7341845.1"/>
    </source>
</evidence>
<proteinExistence type="predicted"/>
<comment type="caution">
    <text evidence="2">The sequence shown here is derived from an EMBL/GenBank/DDBJ whole genome shotgun (WGS) entry which is preliminary data.</text>
</comment>
<dbReference type="Proteomes" id="UP001314170">
    <property type="component" value="Unassembled WGS sequence"/>
</dbReference>
<accession>A0AAV1RZV4</accession>